<name>A0A2S1LS05_9FLAO</name>
<dbReference type="KEGG" id="fki:FK004_15185"/>
<dbReference type="EMBL" id="CP020919">
    <property type="protein sequence ID" value="AWG26468.1"/>
    <property type="molecule type" value="Genomic_DNA"/>
</dbReference>
<dbReference type="AlphaFoldDB" id="A0A2S1LS05"/>
<evidence type="ECO:0000313" key="3">
    <source>
        <dbReference type="Proteomes" id="UP000244677"/>
    </source>
</evidence>
<accession>A0A2S1LS05</accession>
<feature type="compositionally biased region" description="Basic and acidic residues" evidence="1">
    <location>
        <begin position="25"/>
        <end position="40"/>
    </location>
</feature>
<evidence type="ECO:0000256" key="1">
    <source>
        <dbReference type="SAM" id="MobiDB-lite"/>
    </source>
</evidence>
<proteinExistence type="predicted"/>
<dbReference type="RefSeq" id="WP_108737990.1">
    <property type="nucleotide sequence ID" value="NZ_CP020919.1"/>
</dbReference>
<reference evidence="2 3" key="1">
    <citation type="submission" date="2017-04" db="EMBL/GenBank/DDBJ databases">
        <title>Complete genome sequence of Flavobacterium kingsejong AJ004.</title>
        <authorList>
            <person name="Lee P.C."/>
        </authorList>
    </citation>
    <scope>NUCLEOTIDE SEQUENCE [LARGE SCALE GENOMIC DNA]</scope>
    <source>
        <strain evidence="2 3">AJ004</strain>
    </source>
</reference>
<evidence type="ECO:0000313" key="2">
    <source>
        <dbReference type="EMBL" id="AWG26468.1"/>
    </source>
</evidence>
<feature type="region of interest" description="Disordered" evidence="1">
    <location>
        <begin position="1"/>
        <end position="76"/>
    </location>
</feature>
<keyword evidence="3" id="KW-1185">Reference proteome</keyword>
<gene>
    <name evidence="2" type="ORF">FK004_15185</name>
</gene>
<sequence length="76" mass="8685">MNNLPKKEPVSATESNSSKRKKMPERKTVEDVLPSEHHNGTLDAEDGSSMHRDNFDNNPDSTDDWNAEHNRSSRHK</sequence>
<protein>
    <submittedName>
        <fullName evidence="2">Uncharacterized protein</fullName>
    </submittedName>
</protein>
<feature type="compositionally biased region" description="Basic and acidic residues" evidence="1">
    <location>
        <begin position="66"/>
        <end position="76"/>
    </location>
</feature>
<organism evidence="2 3">
    <name type="scientific">Flavobacterium kingsejongi</name>
    <dbReference type="NCBI Taxonomy" id="1678728"/>
    <lineage>
        <taxon>Bacteria</taxon>
        <taxon>Pseudomonadati</taxon>
        <taxon>Bacteroidota</taxon>
        <taxon>Flavobacteriia</taxon>
        <taxon>Flavobacteriales</taxon>
        <taxon>Flavobacteriaceae</taxon>
        <taxon>Flavobacterium</taxon>
    </lineage>
</organism>
<dbReference type="Proteomes" id="UP000244677">
    <property type="component" value="Chromosome"/>
</dbReference>